<dbReference type="EMBL" id="SMKQ01000008">
    <property type="protein sequence ID" value="TDD54610.1"/>
    <property type="molecule type" value="Genomic_DNA"/>
</dbReference>
<keyword evidence="2" id="KW-1185">Reference proteome</keyword>
<sequence length="99" mass="11317">MADYDIPDDLLQLKVDFLAAMARCEEIAKRLPSAVAVLAQEAEPDPALQAEYDQERARRLDIVVRIYRHPWWETVKETRHQADMALLAAAKEALARQES</sequence>
<dbReference type="Proteomes" id="UP000295302">
    <property type="component" value="Unassembled WGS sequence"/>
</dbReference>
<evidence type="ECO:0000313" key="2">
    <source>
        <dbReference type="Proteomes" id="UP000295302"/>
    </source>
</evidence>
<proteinExistence type="predicted"/>
<reference evidence="1 2" key="1">
    <citation type="submission" date="2019-03" db="EMBL/GenBank/DDBJ databases">
        <title>Draft genome sequences of novel Actinobacteria.</title>
        <authorList>
            <person name="Sahin N."/>
            <person name="Ay H."/>
            <person name="Saygin H."/>
        </authorList>
    </citation>
    <scope>NUCLEOTIDE SEQUENCE [LARGE SCALE GENOMIC DNA]</scope>
    <source>
        <strain evidence="1 2">CH32</strain>
    </source>
</reference>
<dbReference type="RefSeq" id="WP_132609252.1">
    <property type="nucleotide sequence ID" value="NZ_SMKQ01000008.1"/>
</dbReference>
<name>A0A4R4ZA41_9ACTN</name>
<protein>
    <submittedName>
        <fullName evidence="1">Uncharacterized protein</fullName>
    </submittedName>
</protein>
<dbReference type="AlphaFoldDB" id="A0A4R4ZA41"/>
<evidence type="ECO:0000313" key="1">
    <source>
        <dbReference type="EMBL" id="TDD54610.1"/>
    </source>
</evidence>
<comment type="caution">
    <text evidence="1">The sequence shown here is derived from an EMBL/GenBank/DDBJ whole genome shotgun (WGS) entry which is preliminary data.</text>
</comment>
<gene>
    <name evidence="1" type="ORF">E1286_05320</name>
</gene>
<dbReference type="OrthoDB" id="3541156at2"/>
<organism evidence="1 2">
    <name type="scientific">Nonomuraea terrae</name>
    <dbReference type="NCBI Taxonomy" id="2530383"/>
    <lineage>
        <taxon>Bacteria</taxon>
        <taxon>Bacillati</taxon>
        <taxon>Actinomycetota</taxon>
        <taxon>Actinomycetes</taxon>
        <taxon>Streptosporangiales</taxon>
        <taxon>Streptosporangiaceae</taxon>
        <taxon>Nonomuraea</taxon>
    </lineage>
</organism>
<accession>A0A4R4ZA41</accession>